<evidence type="ECO:0000256" key="3">
    <source>
        <dbReference type="ARBA" id="ARBA00023125"/>
    </source>
</evidence>
<dbReference type="SUPFAM" id="SSF46785">
    <property type="entry name" value="Winged helix' DNA-binding domain"/>
    <property type="match status" value="1"/>
</dbReference>
<protein>
    <submittedName>
        <fullName evidence="7">LysR family transcriptional regulator</fullName>
    </submittedName>
</protein>
<comment type="similarity">
    <text evidence="1">Belongs to the LysR transcriptional regulatory family.</text>
</comment>
<evidence type="ECO:0000256" key="4">
    <source>
        <dbReference type="ARBA" id="ARBA00023159"/>
    </source>
</evidence>
<comment type="caution">
    <text evidence="7">The sequence shown here is derived from an EMBL/GenBank/DDBJ whole genome shotgun (WGS) entry which is preliminary data.</text>
</comment>
<dbReference type="PANTHER" id="PTHR30346:SF0">
    <property type="entry name" value="HCA OPERON TRANSCRIPTIONAL ACTIVATOR HCAR"/>
    <property type="match status" value="1"/>
</dbReference>
<evidence type="ECO:0000313" key="7">
    <source>
        <dbReference type="EMBL" id="MFC6013734.1"/>
    </source>
</evidence>
<evidence type="ECO:0000256" key="1">
    <source>
        <dbReference type="ARBA" id="ARBA00009437"/>
    </source>
</evidence>
<dbReference type="Gene3D" id="1.10.10.10">
    <property type="entry name" value="Winged helix-like DNA-binding domain superfamily/Winged helix DNA-binding domain"/>
    <property type="match status" value="1"/>
</dbReference>
<evidence type="ECO:0000313" key="8">
    <source>
        <dbReference type="Proteomes" id="UP001596223"/>
    </source>
</evidence>
<feature type="domain" description="HTH lysR-type" evidence="6">
    <location>
        <begin position="1"/>
        <end position="58"/>
    </location>
</feature>
<dbReference type="SUPFAM" id="SSF53850">
    <property type="entry name" value="Periplasmic binding protein-like II"/>
    <property type="match status" value="1"/>
</dbReference>
<keyword evidence="4" id="KW-0010">Activator</keyword>
<proteinExistence type="inferred from homology"/>
<gene>
    <name evidence="7" type="ORF">ACFP3H_21990</name>
</gene>
<evidence type="ECO:0000256" key="5">
    <source>
        <dbReference type="ARBA" id="ARBA00023163"/>
    </source>
</evidence>
<keyword evidence="5" id="KW-0804">Transcription</keyword>
<dbReference type="Pfam" id="PF03466">
    <property type="entry name" value="LysR_substrate"/>
    <property type="match status" value="1"/>
</dbReference>
<dbReference type="InterPro" id="IPR000847">
    <property type="entry name" value="LysR_HTH_N"/>
</dbReference>
<dbReference type="PROSITE" id="PS50931">
    <property type="entry name" value="HTH_LYSR"/>
    <property type="match status" value="1"/>
</dbReference>
<sequence>MERHEIETFLVLAEELHFARTAERVRVSPGRVSQTIKKIERRIGGALFERTSRRVELTALGRSFRDDLQPAYQRVQQAIGNATAAAHRVAEVLEVAFSTPWCGTLLVRAADAFEVECPGCEVRIREVSLADPYGPIQAGEIDLQLSEFPISEPGLTPGPVLFTEPAALAVPADHALAQQDSASLEDLAQAPLITFATPAQPLHDIHYPRSTPSGKPVEHLPVRVDFPEALCLIGEGRGITPVAARARDYHARPDVAFLPLTDAPPFEYGLLWRTGERGPAVRTFARIVRDLA</sequence>
<dbReference type="PANTHER" id="PTHR30346">
    <property type="entry name" value="TRANSCRIPTIONAL DUAL REGULATOR HCAR-RELATED"/>
    <property type="match status" value="1"/>
</dbReference>
<dbReference type="CDD" id="cd08414">
    <property type="entry name" value="PBP2_LTTR_aromatics_like"/>
    <property type="match status" value="1"/>
</dbReference>
<dbReference type="Gene3D" id="3.40.190.10">
    <property type="entry name" value="Periplasmic binding protein-like II"/>
    <property type="match status" value="2"/>
</dbReference>
<organism evidence="7 8">
    <name type="scientific">Nocardia lasii</name>
    <dbReference type="NCBI Taxonomy" id="1616107"/>
    <lineage>
        <taxon>Bacteria</taxon>
        <taxon>Bacillati</taxon>
        <taxon>Actinomycetota</taxon>
        <taxon>Actinomycetes</taxon>
        <taxon>Mycobacteriales</taxon>
        <taxon>Nocardiaceae</taxon>
        <taxon>Nocardia</taxon>
    </lineage>
</organism>
<keyword evidence="8" id="KW-1185">Reference proteome</keyword>
<dbReference type="InterPro" id="IPR036388">
    <property type="entry name" value="WH-like_DNA-bd_sf"/>
</dbReference>
<keyword evidence="3" id="KW-0238">DNA-binding</keyword>
<dbReference type="Proteomes" id="UP001596223">
    <property type="component" value="Unassembled WGS sequence"/>
</dbReference>
<evidence type="ECO:0000259" key="6">
    <source>
        <dbReference type="PROSITE" id="PS50931"/>
    </source>
</evidence>
<dbReference type="InterPro" id="IPR005119">
    <property type="entry name" value="LysR_subst-bd"/>
</dbReference>
<dbReference type="InterPro" id="IPR036390">
    <property type="entry name" value="WH_DNA-bd_sf"/>
</dbReference>
<evidence type="ECO:0000256" key="2">
    <source>
        <dbReference type="ARBA" id="ARBA00023015"/>
    </source>
</evidence>
<dbReference type="Pfam" id="PF00126">
    <property type="entry name" value="HTH_1"/>
    <property type="match status" value="1"/>
</dbReference>
<dbReference type="EMBL" id="JBHSQN010000014">
    <property type="protein sequence ID" value="MFC6013734.1"/>
    <property type="molecule type" value="Genomic_DNA"/>
</dbReference>
<accession>A0ABW1JY75</accession>
<reference evidence="8" key="1">
    <citation type="journal article" date="2019" name="Int. J. Syst. Evol. Microbiol.">
        <title>The Global Catalogue of Microorganisms (GCM) 10K type strain sequencing project: providing services to taxonomists for standard genome sequencing and annotation.</title>
        <authorList>
            <consortium name="The Broad Institute Genomics Platform"/>
            <consortium name="The Broad Institute Genome Sequencing Center for Infectious Disease"/>
            <person name="Wu L."/>
            <person name="Ma J."/>
        </authorList>
    </citation>
    <scope>NUCLEOTIDE SEQUENCE [LARGE SCALE GENOMIC DNA]</scope>
    <source>
        <strain evidence="8">CCUG 36956</strain>
    </source>
</reference>
<dbReference type="RefSeq" id="WP_378608849.1">
    <property type="nucleotide sequence ID" value="NZ_JBHSQN010000014.1"/>
</dbReference>
<keyword evidence="2" id="KW-0805">Transcription regulation</keyword>
<name>A0ABW1JY75_9NOCA</name>